<evidence type="ECO:0000256" key="1">
    <source>
        <dbReference type="SAM" id="MobiDB-lite"/>
    </source>
</evidence>
<proteinExistence type="predicted"/>
<reference evidence="2 3" key="1">
    <citation type="journal article" date="2010" name="Genome Biol. Evol.">
        <title>The sequence of a 1.8-mb bacterial linear plasmid reveals a rich evolutionary reservoir of secondary metabolic pathways.</title>
        <authorList>
            <person name="Medema M.H."/>
            <person name="Trefzer A."/>
            <person name="Kovalchuk A."/>
            <person name="van den Berg M."/>
            <person name="Mueller U."/>
            <person name="Heijne W."/>
            <person name="Wu L."/>
            <person name="Alam M.T."/>
            <person name="Ronning C.M."/>
            <person name="Nierman W.C."/>
            <person name="Bovenberg R.A.L."/>
            <person name="Breitling R."/>
            <person name="Takano E."/>
        </authorList>
    </citation>
    <scope>NUCLEOTIDE SEQUENCE [LARGE SCALE GENOMIC DNA]</scope>
    <source>
        <strain evidence="3">ATCC 27064 / DSM 738 / JCM 4710 / NBRC 13307 / NCIMB 12785 / NRRL 3585 / VKM Ac-602</strain>
    </source>
</reference>
<feature type="compositionally biased region" description="Basic and acidic residues" evidence="1">
    <location>
        <begin position="269"/>
        <end position="280"/>
    </location>
</feature>
<accession>E2PUR8</accession>
<feature type="compositionally biased region" description="Gly residues" evidence="1">
    <location>
        <begin position="528"/>
        <end position="538"/>
    </location>
</feature>
<organism evidence="2 3">
    <name type="scientific">Streptomyces clavuligerus</name>
    <dbReference type="NCBI Taxonomy" id="1901"/>
    <lineage>
        <taxon>Bacteria</taxon>
        <taxon>Bacillati</taxon>
        <taxon>Actinomycetota</taxon>
        <taxon>Actinomycetes</taxon>
        <taxon>Kitasatosporales</taxon>
        <taxon>Streptomycetaceae</taxon>
        <taxon>Streptomyces</taxon>
    </lineage>
</organism>
<feature type="compositionally biased region" description="Basic and acidic residues" evidence="1">
    <location>
        <begin position="288"/>
        <end position="301"/>
    </location>
</feature>
<dbReference type="AlphaFoldDB" id="E2PUR8"/>
<sequence length="547" mass="57412">MGPRKLEPPEVGAPEVGAPEVGAPEVGALPSGRRAATVALRPGDRRRRRTGEGRRMAGRPPGRSGTRTAGHQGEGAGGRPGRRAEGRRATVDGPPVAGSGGRSGAVRASGRQGIRASGDQRHADQLAQMPDPGRRHLGEPGRDDPRQGLVTDPVGRVQGHFRQRPLRRVVQPRAALRERDVQPVAVPRHLGHARRERSHVRVVGELQRPPVVLQRHMDADRLRLRRRRPEGRPVQLLVAAEPRRRRVRLGDVVVGRAAVLPAGRRDRRRDHQPPVREELGPGRPAEAGLDREGRPFGDGDRTGQLGPPQMDPGEGGVEEGAHHGVPRLLRQQLRRGDGGQREVALPEAVGAGGGDTVGARQDQPQLTAFGPGGAGVPDLPLQEHLPGEGARPRGVAGPVRGPREIPGAGQGPDVAGVVDALPLAERALVHRVGELAQRGAVGLPHAAPGRLLPEQHGHIGVEGGGQLQQGADGQLPPVLLGLLDRRVRESGRLGQALLGQVGAPEVLDPLTVGQVGPQIAAHVHLGGLSRGARGGVTGPGPVARPGP</sequence>
<protein>
    <submittedName>
        <fullName evidence="2">Uncharacterized protein</fullName>
    </submittedName>
</protein>
<feature type="non-terminal residue" evidence="2">
    <location>
        <position position="547"/>
    </location>
</feature>
<feature type="region of interest" description="Disordered" evidence="1">
    <location>
        <begin position="263"/>
        <end position="321"/>
    </location>
</feature>
<dbReference type="EMBL" id="CM000913">
    <property type="protein sequence ID" value="EFG07847.1"/>
    <property type="molecule type" value="Genomic_DNA"/>
</dbReference>
<dbReference type="Proteomes" id="UP000002357">
    <property type="component" value="Chromosome"/>
</dbReference>
<name>E2PUR8_STRCL</name>
<feature type="region of interest" description="Disordered" evidence="1">
    <location>
        <begin position="347"/>
        <end position="413"/>
    </location>
</feature>
<feature type="region of interest" description="Disordered" evidence="1">
    <location>
        <begin position="1"/>
        <end position="151"/>
    </location>
</feature>
<feature type="compositionally biased region" description="Basic and acidic residues" evidence="1">
    <location>
        <begin position="132"/>
        <end position="146"/>
    </location>
</feature>
<feature type="region of interest" description="Disordered" evidence="1">
    <location>
        <begin position="528"/>
        <end position="547"/>
    </location>
</feature>
<evidence type="ECO:0000313" key="3">
    <source>
        <dbReference type="Proteomes" id="UP000002357"/>
    </source>
</evidence>
<gene>
    <name evidence="2" type="ORF">SCLAV_2775</name>
</gene>
<evidence type="ECO:0000313" key="2">
    <source>
        <dbReference type="EMBL" id="EFG07847.1"/>
    </source>
</evidence>
<keyword evidence="3" id="KW-1185">Reference proteome</keyword>